<dbReference type="EnsemblMetazoa" id="PHUM596040-RA">
    <property type="protein sequence ID" value="PHUM596040-PA"/>
    <property type="gene ID" value="PHUM596040"/>
</dbReference>
<feature type="compositionally biased region" description="Basic and acidic residues" evidence="1">
    <location>
        <begin position="368"/>
        <end position="380"/>
    </location>
</feature>
<organism>
    <name type="scientific">Pediculus humanus subsp. corporis</name>
    <name type="common">Body louse</name>
    <dbReference type="NCBI Taxonomy" id="121224"/>
    <lineage>
        <taxon>Eukaryota</taxon>
        <taxon>Metazoa</taxon>
        <taxon>Ecdysozoa</taxon>
        <taxon>Arthropoda</taxon>
        <taxon>Hexapoda</taxon>
        <taxon>Insecta</taxon>
        <taxon>Pterygota</taxon>
        <taxon>Neoptera</taxon>
        <taxon>Paraneoptera</taxon>
        <taxon>Psocodea</taxon>
        <taxon>Troctomorpha</taxon>
        <taxon>Phthiraptera</taxon>
        <taxon>Anoplura</taxon>
        <taxon>Pediculidae</taxon>
        <taxon>Pediculus</taxon>
    </lineage>
</organism>
<name>E0W2N2_PEDHC</name>
<evidence type="ECO:0000313" key="4">
    <source>
        <dbReference type="Proteomes" id="UP000009046"/>
    </source>
</evidence>
<dbReference type="AlphaFoldDB" id="E0W2N2"/>
<dbReference type="GeneID" id="8239622"/>
<dbReference type="Proteomes" id="UP000009046">
    <property type="component" value="Unassembled WGS sequence"/>
</dbReference>
<gene>
    <name evidence="3" type="primary">8239622</name>
    <name evidence="2" type="ORF">Phum_PHUM596040</name>
</gene>
<accession>E0W2N2</accession>
<dbReference type="FunCoup" id="E0W2N2">
    <property type="interactions" value="763"/>
</dbReference>
<dbReference type="CTD" id="8239622"/>
<feature type="compositionally biased region" description="Low complexity" evidence="1">
    <location>
        <begin position="166"/>
        <end position="178"/>
    </location>
</feature>
<sequence>MFNCFCEKGTNLDHALVLQSASVPTSYSSRLAELHNTTSRITNKERSDVIDNIITYRRSSKTDSDVAATLEKYGVKTTADSFRLRNESTPNRYLNSSSLDSKYSSSNSSNRKLCGSSNLELSKLSSSSKPPKSGLNSRLQRKDSLTKSESIDNNLSPVSSLERKISSSAVGGSSSSSSPTDIRKPEVWDKKLSVSYGENMSRAIFDNEFFRKVDNKSRQLTRVNENVKNDEKTLTFEEIRKKFDGTDVTTLKGGFDISRKSSQDESKASISNGVILGVHNFGQIQYLDRSCKNKKVVVDNFADDDEMPEIVESNNSDLNIPFSSPQTLRRTVLKPIPSSVKNVHSNSVLRKSSDANGEVVNSNFKKKSSPELKKNVNLSPEKKQGTFSSLVKLPAIPSADSDSGDVDKKSMESTSSSNVMEIKRDARNACINSKLGIENRNDLKISPKVKGEKLLTKIEQTLSKQMDLDNDILHSLSKIKKSPEIKSKDFENHTKVIELRRIEQNAMSPFEIEGKKIKDEMRDKQQTESPMRKTVEKSSGVTKSVKLEKVAKEILKHLVKDEETFENVEMKASPSPKEDKNSLNIRERELNKKLMEELITKDVKSLRKEENAEGVILAKEMPMWEKQDVSTNSNSKSFPGQASTSHNSNPHSFNDRVVIKPIFYSTEKKKHVL</sequence>
<keyword evidence="4" id="KW-1185">Reference proteome</keyword>
<feature type="region of interest" description="Disordered" evidence="1">
    <location>
        <begin position="626"/>
        <end position="653"/>
    </location>
</feature>
<feature type="compositionally biased region" description="Polar residues" evidence="1">
    <location>
        <begin position="629"/>
        <end position="652"/>
    </location>
</feature>
<feature type="compositionally biased region" description="Low complexity" evidence="1">
    <location>
        <begin position="94"/>
        <end position="137"/>
    </location>
</feature>
<feature type="region of interest" description="Disordered" evidence="1">
    <location>
        <begin position="359"/>
        <end position="380"/>
    </location>
</feature>
<reference evidence="2" key="2">
    <citation type="submission" date="2007-04" db="EMBL/GenBank/DDBJ databases">
        <title>The genome of the human body louse.</title>
        <authorList>
            <consortium name="The Human Body Louse Genome Consortium"/>
            <person name="Kirkness E."/>
            <person name="Walenz B."/>
            <person name="Hass B."/>
            <person name="Bruggner R."/>
            <person name="Strausberg R."/>
        </authorList>
    </citation>
    <scope>NUCLEOTIDE SEQUENCE</scope>
    <source>
        <strain evidence="2">USDA</strain>
    </source>
</reference>
<dbReference type="EMBL" id="AAZO01007261">
    <property type="status" value="NOT_ANNOTATED_CDS"/>
    <property type="molecule type" value="Genomic_DNA"/>
</dbReference>
<dbReference type="HOGENOM" id="CLU_408440_0_0_1"/>
<feature type="region of interest" description="Disordered" evidence="1">
    <location>
        <begin position="520"/>
        <end position="540"/>
    </location>
</feature>
<dbReference type="EMBL" id="DS235879">
    <property type="protein sequence ID" value="EEB19888.1"/>
    <property type="molecule type" value="Genomic_DNA"/>
</dbReference>
<protein>
    <submittedName>
        <fullName evidence="2">Micronuclear linker histone polyprotein subunit, putative</fullName>
    </submittedName>
</protein>
<evidence type="ECO:0000313" key="2">
    <source>
        <dbReference type="EMBL" id="EEB19888.1"/>
    </source>
</evidence>
<feature type="compositionally biased region" description="Basic and acidic residues" evidence="1">
    <location>
        <begin position="520"/>
        <end position="536"/>
    </location>
</feature>
<reference evidence="3" key="3">
    <citation type="submission" date="2020-05" db="UniProtKB">
        <authorList>
            <consortium name="EnsemblMetazoa"/>
        </authorList>
    </citation>
    <scope>IDENTIFICATION</scope>
    <source>
        <strain evidence="3">USDA</strain>
    </source>
</reference>
<feature type="compositionally biased region" description="Basic and acidic residues" evidence="1">
    <location>
        <begin position="140"/>
        <end position="150"/>
    </location>
</feature>
<dbReference type="VEuPathDB" id="VectorBase:PHUM596040"/>
<evidence type="ECO:0000313" key="3">
    <source>
        <dbReference type="EnsemblMetazoa" id="PHUM596040-PA"/>
    </source>
</evidence>
<dbReference type="InParanoid" id="E0W2N2"/>
<reference evidence="2" key="1">
    <citation type="submission" date="2007-04" db="EMBL/GenBank/DDBJ databases">
        <title>Annotation of Pediculus humanus corporis strain USDA.</title>
        <authorList>
            <person name="Kirkness E."/>
            <person name="Hannick L."/>
            <person name="Hass B."/>
            <person name="Bruggner R."/>
            <person name="Lawson D."/>
            <person name="Bidwell S."/>
            <person name="Joardar V."/>
            <person name="Caler E."/>
            <person name="Walenz B."/>
            <person name="Inman J."/>
            <person name="Schobel S."/>
            <person name="Galinsky K."/>
            <person name="Amedeo P."/>
            <person name="Strausberg R."/>
        </authorList>
    </citation>
    <scope>NUCLEOTIDE SEQUENCE</scope>
    <source>
        <strain evidence="2">USDA</strain>
    </source>
</reference>
<evidence type="ECO:0000256" key="1">
    <source>
        <dbReference type="SAM" id="MobiDB-lite"/>
    </source>
</evidence>
<proteinExistence type="predicted"/>
<dbReference type="KEGG" id="phu:Phum_PHUM596040"/>
<feature type="region of interest" description="Disordered" evidence="1">
    <location>
        <begin position="86"/>
        <end position="183"/>
    </location>
</feature>
<feature type="region of interest" description="Disordered" evidence="1">
    <location>
        <begin position="398"/>
        <end position="418"/>
    </location>
</feature>
<dbReference type="RefSeq" id="XP_002432626.1">
    <property type="nucleotide sequence ID" value="XM_002432581.1"/>
</dbReference>